<evidence type="ECO:0000313" key="1">
    <source>
        <dbReference type="EMBL" id="GBN15652.1"/>
    </source>
</evidence>
<sequence>MTNTLGIRFSNLGPEIQRFQNLFYHQLLVLVKFFIHVLSIPTTRNRNENCGQLSLGFRRGWLEGENDIHRTTLRSYVLESFRGYQSRAEFQQRFSLEGVLPVKCIGVKRPTKDTVWKFGDGISGTNMVRDI</sequence>
<dbReference type="Proteomes" id="UP000499080">
    <property type="component" value="Unassembled WGS sequence"/>
</dbReference>
<gene>
    <name evidence="1" type="ORF">AVEN_167112_1</name>
</gene>
<organism evidence="1 2">
    <name type="scientific">Araneus ventricosus</name>
    <name type="common">Orbweaver spider</name>
    <name type="synonym">Epeira ventricosa</name>
    <dbReference type="NCBI Taxonomy" id="182803"/>
    <lineage>
        <taxon>Eukaryota</taxon>
        <taxon>Metazoa</taxon>
        <taxon>Ecdysozoa</taxon>
        <taxon>Arthropoda</taxon>
        <taxon>Chelicerata</taxon>
        <taxon>Arachnida</taxon>
        <taxon>Araneae</taxon>
        <taxon>Araneomorphae</taxon>
        <taxon>Entelegynae</taxon>
        <taxon>Araneoidea</taxon>
        <taxon>Araneidae</taxon>
        <taxon>Araneus</taxon>
    </lineage>
</organism>
<reference evidence="1 2" key="1">
    <citation type="journal article" date="2019" name="Sci. Rep.">
        <title>Orb-weaving spider Araneus ventricosus genome elucidates the spidroin gene catalogue.</title>
        <authorList>
            <person name="Kono N."/>
            <person name="Nakamura H."/>
            <person name="Ohtoshi R."/>
            <person name="Moran D.A.P."/>
            <person name="Shinohara A."/>
            <person name="Yoshida Y."/>
            <person name="Fujiwara M."/>
            <person name="Mori M."/>
            <person name="Tomita M."/>
            <person name="Arakawa K."/>
        </authorList>
    </citation>
    <scope>NUCLEOTIDE SEQUENCE [LARGE SCALE GENOMIC DNA]</scope>
</reference>
<name>A0A4Y2LM03_ARAVE</name>
<keyword evidence="2" id="KW-1185">Reference proteome</keyword>
<comment type="caution">
    <text evidence="1">The sequence shown here is derived from an EMBL/GenBank/DDBJ whole genome shotgun (WGS) entry which is preliminary data.</text>
</comment>
<dbReference type="EMBL" id="BGPR01006049">
    <property type="protein sequence ID" value="GBN15652.1"/>
    <property type="molecule type" value="Genomic_DNA"/>
</dbReference>
<dbReference type="AlphaFoldDB" id="A0A4Y2LM03"/>
<evidence type="ECO:0000313" key="2">
    <source>
        <dbReference type="Proteomes" id="UP000499080"/>
    </source>
</evidence>
<proteinExistence type="predicted"/>
<accession>A0A4Y2LM03</accession>
<protein>
    <submittedName>
        <fullName evidence="1">Uncharacterized protein</fullName>
    </submittedName>
</protein>